<keyword evidence="3" id="KW-1185">Reference proteome</keyword>
<keyword evidence="1" id="KW-0812">Transmembrane</keyword>
<protein>
    <submittedName>
        <fullName evidence="2">Uncharacterized protein</fullName>
    </submittedName>
</protein>
<evidence type="ECO:0000313" key="3">
    <source>
        <dbReference type="Proteomes" id="UP001224644"/>
    </source>
</evidence>
<dbReference type="EMBL" id="JAUFPX010000020">
    <property type="protein sequence ID" value="MDN3593022.1"/>
    <property type="molecule type" value="Genomic_DNA"/>
</dbReference>
<keyword evidence="1" id="KW-0472">Membrane</keyword>
<organism evidence="2 3">
    <name type="scientific">Methylobacterium adhaesivum</name>
    <dbReference type="NCBI Taxonomy" id="333297"/>
    <lineage>
        <taxon>Bacteria</taxon>
        <taxon>Pseudomonadati</taxon>
        <taxon>Pseudomonadota</taxon>
        <taxon>Alphaproteobacteria</taxon>
        <taxon>Hyphomicrobiales</taxon>
        <taxon>Methylobacteriaceae</taxon>
        <taxon>Methylobacterium</taxon>
    </lineage>
</organism>
<gene>
    <name evidence="2" type="ORF">QWZ12_20695</name>
</gene>
<sequence length="80" mass="8525">MSKRSSSPAMAYDPFGEPVEIVCQDATNAGDRRARNVAVIGFWLIAATLTASRVYLADEPVSQMVANAHAQVAAFITAIL</sequence>
<dbReference type="RefSeq" id="WP_238225229.1">
    <property type="nucleotide sequence ID" value="NZ_BPQD01000011.1"/>
</dbReference>
<evidence type="ECO:0000256" key="1">
    <source>
        <dbReference type="SAM" id="Phobius"/>
    </source>
</evidence>
<keyword evidence="1" id="KW-1133">Transmembrane helix</keyword>
<feature type="transmembrane region" description="Helical" evidence="1">
    <location>
        <begin position="37"/>
        <end position="56"/>
    </location>
</feature>
<dbReference type="Proteomes" id="UP001224644">
    <property type="component" value="Unassembled WGS sequence"/>
</dbReference>
<reference evidence="3" key="1">
    <citation type="journal article" date="2019" name="Int. J. Syst. Evol. Microbiol.">
        <title>The Global Catalogue of Microorganisms (GCM) 10K type strain sequencing project: providing services to taxonomists for standard genome sequencing and annotation.</title>
        <authorList>
            <consortium name="The Broad Institute Genomics Platform"/>
            <consortium name="The Broad Institute Genome Sequencing Center for Infectious Disease"/>
            <person name="Wu L."/>
            <person name="Ma J."/>
        </authorList>
    </citation>
    <scope>NUCLEOTIDE SEQUENCE [LARGE SCALE GENOMIC DNA]</scope>
    <source>
        <strain evidence="3">CECT 7069</strain>
    </source>
</reference>
<proteinExistence type="predicted"/>
<name>A0ABT8BLD6_9HYPH</name>
<accession>A0ABT8BLD6</accession>
<comment type="caution">
    <text evidence="2">The sequence shown here is derived from an EMBL/GenBank/DDBJ whole genome shotgun (WGS) entry which is preliminary data.</text>
</comment>
<evidence type="ECO:0000313" key="2">
    <source>
        <dbReference type="EMBL" id="MDN3593022.1"/>
    </source>
</evidence>